<feature type="region of interest" description="Disordered" evidence="1">
    <location>
        <begin position="35"/>
        <end position="96"/>
    </location>
</feature>
<dbReference type="EMBL" id="JAIVGD010000018">
    <property type="protein sequence ID" value="KAH0753870.1"/>
    <property type="molecule type" value="Genomic_DNA"/>
</dbReference>
<feature type="chain" id="PRO_5046614935" evidence="2">
    <location>
        <begin position="27"/>
        <end position="141"/>
    </location>
</feature>
<dbReference type="PANTHER" id="PTHR37702:SF7">
    <property type="entry name" value="EXTENSIN-1-LIKE"/>
    <property type="match status" value="1"/>
</dbReference>
<proteinExistence type="predicted"/>
<evidence type="ECO:0000313" key="4">
    <source>
        <dbReference type="Proteomes" id="UP000826656"/>
    </source>
</evidence>
<evidence type="ECO:0000313" key="3">
    <source>
        <dbReference type="EMBL" id="KAH0753870.1"/>
    </source>
</evidence>
<evidence type="ECO:0000256" key="2">
    <source>
        <dbReference type="SAM" id="SignalP"/>
    </source>
</evidence>
<feature type="signal peptide" evidence="2">
    <location>
        <begin position="1"/>
        <end position="26"/>
    </location>
</feature>
<gene>
    <name evidence="3" type="ORF">KY290_024140</name>
</gene>
<organism evidence="3 4">
    <name type="scientific">Solanum tuberosum</name>
    <name type="common">Potato</name>
    <dbReference type="NCBI Taxonomy" id="4113"/>
    <lineage>
        <taxon>Eukaryota</taxon>
        <taxon>Viridiplantae</taxon>
        <taxon>Streptophyta</taxon>
        <taxon>Embryophyta</taxon>
        <taxon>Tracheophyta</taxon>
        <taxon>Spermatophyta</taxon>
        <taxon>Magnoliopsida</taxon>
        <taxon>eudicotyledons</taxon>
        <taxon>Gunneridae</taxon>
        <taxon>Pentapetalae</taxon>
        <taxon>asterids</taxon>
        <taxon>lamiids</taxon>
        <taxon>Solanales</taxon>
        <taxon>Solanaceae</taxon>
        <taxon>Solanoideae</taxon>
        <taxon>Solaneae</taxon>
        <taxon>Solanum</taxon>
    </lineage>
</organism>
<dbReference type="PANTHER" id="PTHR37702">
    <property type="entry name" value="PROLINE-RICH FAMILY PROTEIN"/>
    <property type="match status" value="1"/>
</dbReference>
<keyword evidence="2" id="KW-0732">Signal</keyword>
<evidence type="ECO:0000256" key="1">
    <source>
        <dbReference type="SAM" id="MobiDB-lite"/>
    </source>
</evidence>
<feature type="compositionally biased region" description="Polar residues" evidence="1">
    <location>
        <begin position="75"/>
        <end position="86"/>
    </location>
</feature>
<sequence>MVSKFTLLNLLPLVILLLNFPARITPQECAYPCYPPPTGPTGNNPTPATTTTPPTPQGGYVPNPPSTTYQPPPSGYNNIPYLNSPPNDYGNGEAPPPPEPIVPWFPFYYRKPPHSDLDQSSSSRTTWKKMISLLVVVIFFV</sequence>
<reference evidence="3 4" key="1">
    <citation type="journal article" date="2021" name="bioRxiv">
        <title>Chromosome-scale and haplotype-resolved genome assembly of a tetraploid potato cultivar.</title>
        <authorList>
            <person name="Sun H."/>
            <person name="Jiao W.-B."/>
            <person name="Krause K."/>
            <person name="Campoy J.A."/>
            <person name="Goel M."/>
            <person name="Folz-Donahue K."/>
            <person name="Kukat C."/>
            <person name="Huettel B."/>
            <person name="Schneeberger K."/>
        </authorList>
    </citation>
    <scope>NUCLEOTIDE SEQUENCE [LARGE SCALE GENOMIC DNA]</scope>
    <source>
        <strain evidence="3">SolTubOtavaFocal</strain>
        <tissue evidence="3">Leaves</tissue>
    </source>
</reference>
<protein>
    <submittedName>
        <fullName evidence="3">Uncharacterized protein</fullName>
    </submittedName>
</protein>
<accession>A0ABQ7UPV0</accession>
<dbReference type="Proteomes" id="UP000826656">
    <property type="component" value="Unassembled WGS sequence"/>
</dbReference>
<comment type="caution">
    <text evidence="3">The sequence shown here is derived from an EMBL/GenBank/DDBJ whole genome shotgun (WGS) entry which is preliminary data.</text>
</comment>
<feature type="compositionally biased region" description="Low complexity" evidence="1">
    <location>
        <begin position="40"/>
        <end position="52"/>
    </location>
</feature>
<keyword evidence="4" id="KW-1185">Reference proteome</keyword>
<name>A0ABQ7UPV0_SOLTU</name>
<feature type="compositionally biased region" description="Pro residues" evidence="1">
    <location>
        <begin position="62"/>
        <end position="74"/>
    </location>
</feature>